<dbReference type="RefSeq" id="WP_183999768.1">
    <property type="nucleotide sequence ID" value="NZ_JACIEH010000003.1"/>
</dbReference>
<dbReference type="Proteomes" id="UP000557392">
    <property type="component" value="Unassembled WGS sequence"/>
</dbReference>
<evidence type="ECO:0000313" key="1">
    <source>
        <dbReference type="EMBL" id="MBB4100482.1"/>
    </source>
</evidence>
<organism evidence="1 2">
    <name type="scientific">Sphingomonas kyeonggiensis</name>
    <dbReference type="NCBI Taxonomy" id="1268553"/>
    <lineage>
        <taxon>Bacteria</taxon>
        <taxon>Pseudomonadati</taxon>
        <taxon>Pseudomonadota</taxon>
        <taxon>Alphaproteobacteria</taxon>
        <taxon>Sphingomonadales</taxon>
        <taxon>Sphingomonadaceae</taxon>
        <taxon>Sphingomonas</taxon>
    </lineage>
</organism>
<evidence type="ECO:0000313" key="2">
    <source>
        <dbReference type="Proteomes" id="UP000557392"/>
    </source>
</evidence>
<reference evidence="1 2" key="1">
    <citation type="submission" date="2020-08" db="EMBL/GenBank/DDBJ databases">
        <title>Genomic Encyclopedia of Type Strains, Phase IV (KMG-IV): sequencing the most valuable type-strain genomes for metagenomic binning, comparative biology and taxonomic classification.</title>
        <authorList>
            <person name="Goeker M."/>
        </authorList>
    </citation>
    <scope>NUCLEOTIDE SEQUENCE [LARGE SCALE GENOMIC DNA]</scope>
    <source>
        <strain evidence="1 2">DSM 101806</strain>
    </source>
</reference>
<dbReference type="GO" id="GO:0004519">
    <property type="term" value="F:endonuclease activity"/>
    <property type="evidence" value="ECO:0007669"/>
    <property type="project" value="UniProtKB-KW"/>
</dbReference>
<sequence length="282" mass="31420">MAAWLDLALLGDEATLTKAIQDLDGDGQGDALHSLAEAMGLSEMDITAGLIRVLVERVRPLALPATLWSRPIDSSEDPRPQIKSYFAKKGIPATRERMRAAYDLYVRFASERRDNVVKADDLRRCGFRCVHCGLAFCNEQLQDKVITSPFGNRGRDKLDALKPHWNAAEKMRKPTHDHEWPIATYGDNGQANLRVLCHGCNHGKENILALEQVKAWTGLVPRRAFVEPAPLDWTIFYAQLRHSPQCCLTGRTAADTELTVRLIDPEVAAVLGNLETIESRGI</sequence>
<keyword evidence="1" id="KW-0255">Endonuclease</keyword>
<dbReference type="EMBL" id="JACIEH010000003">
    <property type="protein sequence ID" value="MBB4100482.1"/>
    <property type="molecule type" value="Genomic_DNA"/>
</dbReference>
<name>A0A7W6JVT5_9SPHN</name>
<protein>
    <submittedName>
        <fullName evidence="1">5-methylcytosine-specific restriction endonuclease McrA</fullName>
    </submittedName>
</protein>
<keyword evidence="1" id="KW-0540">Nuclease</keyword>
<keyword evidence="2" id="KW-1185">Reference proteome</keyword>
<dbReference type="Gene3D" id="1.10.30.50">
    <property type="match status" value="1"/>
</dbReference>
<comment type="caution">
    <text evidence="1">The sequence shown here is derived from an EMBL/GenBank/DDBJ whole genome shotgun (WGS) entry which is preliminary data.</text>
</comment>
<keyword evidence="1" id="KW-0378">Hydrolase</keyword>
<proteinExistence type="predicted"/>
<accession>A0A7W6JVT5</accession>
<gene>
    <name evidence="1" type="ORF">GGR46_004054</name>
</gene>
<dbReference type="AlphaFoldDB" id="A0A7W6JVT5"/>